<accession>A0ABV1BIZ1</accession>
<dbReference type="CDD" id="cd00093">
    <property type="entry name" value="HTH_XRE"/>
    <property type="match status" value="1"/>
</dbReference>
<dbReference type="Gene3D" id="1.10.260.40">
    <property type="entry name" value="lambda repressor-like DNA-binding domains"/>
    <property type="match status" value="1"/>
</dbReference>
<feature type="domain" description="HTH cro/C1-type" evidence="1">
    <location>
        <begin position="6"/>
        <end position="62"/>
    </location>
</feature>
<dbReference type="Proteomes" id="UP001473063">
    <property type="component" value="Unassembled WGS sequence"/>
</dbReference>
<sequence length="79" mass="8967">MSFDKLKGKMTERHLSQAELAKCLGITVQALNAKLNGRSPFILEEVVKITDILSLDDPVDIFFRPSIPRMQHNINETDK</sequence>
<dbReference type="InterPro" id="IPR001387">
    <property type="entry name" value="Cro/C1-type_HTH"/>
</dbReference>
<dbReference type="SUPFAM" id="SSF47413">
    <property type="entry name" value="lambda repressor-like DNA-binding domains"/>
    <property type="match status" value="1"/>
</dbReference>
<dbReference type="RefSeq" id="WP_349057739.1">
    <property type="nucleotide sequence ID" value="NZ_JBBMEJ010000056.1"/>
</dbReference>
<gene>
    <name evidence="2" type="ORF">WMO28_17040</name>
</gene>
<dbReference type="PROSITE" id="PS50943">
    <property type="entry name" value="HTH_CROC1"/>
    <property type="match status" value="1"/>
</dbReference>
<dbReference type="EMBL" id="JBBMEJ010000056">
    <property type="protein sequence ID" value="MEQ2372584.1"/>
    <property type="molecule type" value="Genomic_DNA"/>
</dbReference>
<dbReference type="Pfam" id="PF05339">
    <property type="entry name" value="DUF739"/>
    <property type="match status" value="1"/>
</dbReference>
<protein>
    <submittedName>
        <fullName evidence="2">Helix-turn-helix transcriptional regulator</fullName>
    </submittedName>
</protein>
<dbReference type="InterPro" id="IPR010982">
    <property type="entry name" value="Lambda_DNA-bd_dom_sf"/>
</dbReference>
<reference evidence="2 3" key="1">
    <citation type="submission" date="2024-03" db="EMBL/GenBank/DDBJ databases">
        <title>Human intestinal bacterial collection.</title>
        <authorList>
            <person name="Pauvert C."/>
            <person name="Hitch T.C.A."/>
            <person name="Clavel T."/>
        </authorList>
    </citation>
    <scope>NUCLEOTIDE SEQUENCE [LARGE SCALE GENOMIC DNA]</scope>
    <source>
        <strain evidence="2 3">CLA-JM-H16</strain>
    </source>
</reference>
<evidence type="ECO:0000313" key="2">
    <source>
        <dbReference type="EMBL" id="MEQ2372584.1"/>
    </source>
</evidence>
<organism evidence="2 3">
    <name type="scientific">Blautia aquisgranensis</name>
    <dbReference type="NCBI Taxonomy" id="3133153"/>
    <lineage>
        <taxon>Bacteria</taxon>
        <taxon>Bacillati</taxon>
        <taxon>Bacillota</taxon>
        <taxon>Clostridia</taxon>
        <taxon>Lachnospirales</taxon>
        <taxon>Lachnospiraceae</taxon>
        <taxon>Blautia</taxon>
    </lineage>
</organism>
<evidence type="ECO:0000313" key="3">
    <source>
        <dbReference type="Proteomes" id="UP001473063"/>
    </source>
</evidence>
<name>A0ABV1BIZ1_9FIRM</name>
<keyword evidence="3" id="KW-1185">Reference proteome</keyword>
<proteinExistence type="predicted"/>
<comment type="caution">
    <text evidence="2">The sequence shown here is derived from an EMBL/GenBank/DDBJ whole genome shotgun (WGS) entry which is preliminary data.</text>
</comment>
<dbReference type="InterPro" id="IPR008003">
    <property type="entry name" value="DUF739"/>
</dbReference>
<evidence type="ECO:0000259" key="1">
    <source>
        <dbReference type="PROSITE" id="PS50943"/>
    </source>
</evidence>